<gene>
    <name evidence="1" type="ORF">CBM2634_A80147</name>
</gene>
<dbReference type="EMBL" id="OVTA01000030">
    <property type="protein sequence ID" value="SPR99215.1"/>
    <property type="molecule type" value="Genomic_DNA"/>
</dbReference>
<evidence type="ECO:0000313" key="1">
    <source>
        <dbReference type="EMBL" id="SPR99215.1"/>
    </source>
</evidence>
<dbReference type="Proteomes" id="UP000256805">
    <property type="component" value="Unassembled WGS sequence"/>
</dbReference>
<accession>A0A375J207</accession>
<reference evidence="1 2" key="1">
    <citation type="submission" date="2018-01" db="EMBL/GenBank/DDBJ databases">
        <authorList>
            <person name="Gaut B.S."/>
            <person name="Morton B.R."/>
            <person name="Clegg M.T."/>
            <person name="Duvall M.R."/>
        </authorList>
    </citation>
    <scope>NUCLEOTIDE SEQUENCE [LARGE SCALE GENOMIC DNA]</scope>
    <source>
        <strain evidence="1">Cupriavidus taiwanensis cmp 52</strain>
    </source>
</reference>
<proteinExistence type="predicted"/>
<sequence length="32" mass="3520">MAGAAWCPPALLESDIIRGAAFAHCCKFQWVR</sequence>
<dbReference type="AlphaFoldDB" id="A0A375J207"/>
<name>A0A375J207_9BURK</name>
<evidence type="ECO:0000313" key="2">
    <source>
        <dbReference type="Proteomes" id="UP000256805"/>
    </source>
</evidence>
<organism evidence="1 2">
    <name type="scientific">Cupriavidus taiwanensis</name>
    <dbReference type="NCBI Taxonomy" id="164546"/>
    <lineage>
        <taxon>Bacteria</taxon>
        <taxon>Pseudomonadati</taxon>
        <taxon>Pseudomonadota</taxon>
        <taxon>Betaproteobacteria</taxon>
        <taxon>Burkholderiales</taxon>
        <taxon>Burkholderiaceae</taxon>
        <taxon>Cupriavidus</taxon>
    </lineage>
</organism>
<protein>
    <submittedName>
        <fullName evidence="1">Uncharacterized protein</fullName>
    </submittedName>
</protein>